<feature type="modified residue" description="4-aspartylphosphate" evidence="4">
    <location>
        <position position="512"/>
    </location>
</feature>
<feature type="domain" description="Histidine kinase" evidence="6">
    <location>
        <begin position="217"/>
        <end position="440"/>
    </location>
</feature>
<dbReference type="SUPFAM" id="SSF47384">
    <property type="entry name" value="Homodimeric domain of signal transducing histidine kinase"/>
    <property type="match status" value="1"/>
</dbReference>
<accession>A0A4V1KHR3</accession>
<proteinExistence type="predicted"/>
<dbReference type="InterPro" id="IPR001789">
    <property type="entry name" value="Sig_transdc_resp-reg_receiver"/>
</dbReference>
<feature type="domain" description="Response regulatory" evidence="7">
    <location>
        <begin position="462"/>
        <end position="577"/>
    </location>
</feature>
<evidence type="ECO:0000256" key="1">
    <source>
        <dbReference type="ARBA" id="ARBA00000085"/>
    </source>
</evidence>
<organism evidence="8 9">
    <name type="scientific">Hansschlegelia zhihuaiae</name>
    <dbReference type="NCBI Taxonomy" id="405005"/>
    <lineage>
        <taxon>Bacteria</taxon>
        <taxon>Pseudomonadati</taxon>
        <taxon>Pseudomonadota</taxon>
        <taxon>Alphaproteobacteria</taxon>
        <taxon>Hyphomicrobiales</taxon>
        <taxon>Methylopilaceae</taxon>
        <taxon>Hansschlegelia</taxon>
    </lineage>
</organism>
<evidence type="ECO:0000256" key="3">
    <source>
        <dbReference type="ARBA" id="ARBA00022553"/>
    </source>
</evidence>
<dbReference type="PANTHER" id="PTHR43065">
    <property type="entry name" value="SENSOR HISTIDINE KINASE"/>
    <property type="match status" value="1"/>
</dbReference>
<dbReference type="InterPro" id="IPR036890">
    <property type="entry name" value="HATPase_C_sf"/>
</dbReference>
<dbReference type="InterPro" id="IPR003661">
    <property type="entry name" value="HisK_dim/P_dom"/>
</dbReference>
<dbReference type="OrthoDB" id="9796100at2"/>
<dbReference type="Pfam" id="PF00512">
    <property type="entry name" value="HisKA"/>
    <property type="match status" value="1"/>
</dbReference>
<dbReference type="InterPro" id="IPR036097">
    <property type="entry name" value="HisK_dim/P_sf"/>
</dbReference>
<evidence type="ECO:0000256" key="2">
    <source>
        <dbReference type="ARBA" id="ARBA00012438"/>
    </source>
</evidence>
<dbReference type="InterPro" id="IPR003594">
    <property type="entry name" value="HATPase_dom"/>
</dbReference>
<dbReference type="EC" id="2.7.13.3" evidence="2"/>
<feature type="coiled-coil region" evidence="5">
    <location>
        <begin position="156"/>
        <end position="208"/>
    </location>
</feature>
<reference evidence="8 9" key="1">
    <citation type="submission" date="2018-12" db="EMBL/GenBank/DDBJ databases">
        <title>bacterium Hansschlegelia zhihuaiae S113.</title>
        <authorList>
            <person name="He J."/>
        </authorList>
    </citation>
    <scope>NUCLEOTIDE SEQUENCE [LARGE SCALE GENOMIC DNA]</scope>
    <source>
        <strain evidence="8 9">S 113</strain>
    </source>
</reference>
<dbReference type="Pfam" id="PF00072">
    <property type="entry name" value="Response_reg"/>
    <property type="match status" value="1"/>
</dbReference>
<comment type="caution">
    <text evidence="8">The sequence shown here is derived from an EMBL/GenBank/DDBJ whole genome shotgun (WGS) entry which is preliminary data.</text>
</comment>
<dbReference type="EMBL" id="RYFI01000028">
    <property type="protein sequence ID" value="RXF68092.1"/>
    <property type="molecule type" value="Genomic_DNA"/>
</dbReference>
<dbReference type="SMART" id="SM00387">
    <property type="entry name" value="HATPase_c"/>
    <property type="match status" value="1"/>
</dbReference>
<comment type="catalytic activity">
    <reaction evidence="1">
        <text>ATP + protein L-histidine = ADP + protein N-phospho-L-histidine.</text>
        <dbReference type="EC" id="2.7.13.3"/>
    </reaction>
</comment>
<dbReference type="InterPro" id="IPR011006">
    <property type="entry name" value="CheY-like_superfamily"/>
</dbReference>
<evidence type="ECO:0000313" key="9">
    <source>
        <dbReference type="Proteomes" id="UP000289708"/>
    </source>
</evidence>
<dbReference type="SUPFAM" id="SSF52172">
    <property type="entry name" value="CheY-like"/>
    <property type="match status" value="1"/>
</dbReference>
<dbReference type="Gene3D" id="1.10.287.130">
    <property type="match status" value="1"/>
</dbReference>
<name>A0A4V1KHR3_9HYPH</name>
<evidence type="ECO:0000313" key="8">
    <source>
        <dbReference type="EMBL" id="RXF68092.1"/>
    </source>
</evidence>
<evidence type="ECO:0000256" key="5">
    <source>
        <dbReference type="SAM" id="Coils"/>
    </source>
</evidence>
<dbReference type="Gene3D" id="3.30.565.10">
    <property type="entry name" value="Histidine kinase-like ATPase, C-terminal domain"/>
    <property type="match status" value="1"/>
</dbReference>
<dbReference type="Proteomes" id="UP000289708">
    <property type="component" value="Unassembled WGS sequence"/>
</dbReference>
<dbReference type="InterPro" id="IPR004358">
    <property type="entry name" value="Sig_transdc_His_kin-like_C"/>
</dbReference>
<dbReference type="CDD" id="cd00082">
    <property type="entry name" value="HisKA"/>
    <property type="match status" value="1"/>
</dbReference>
<keyword evidence="3 4" id="KW-0597">Phosphoprotein</keyword>
<dbReference type="PRINTS" id="PR00344">
    <property type="entry name" value="BCTRLSENSOR"/>
</dbReference>
<dbReference type="PANTHER" id="PTHR43065:SF42">
    <property type="entry name" value="TWO-COMPONENT SENSOR PPRA"/>
    <property type="match status" value="1"/>
</dbReference>
<dbReference type="SMART" id="SM00388">
    <property type="entry name" value="HisKA"/>
    <property type="match status" value="1"/>
</dbReference>
<gene>
    <name evidence="8" type="ORF">EK403_20520</name>
</gene>
<evidence type="ECO:0000256" key="4">
    <source>
        <dbReference type="PROSITE-ProRule" id="PRU00169"/>
    </source>
</evidence>
<dbReference type="SUPFAM" id="SSF55874">
    <property type="entry name" value="ATPase domain of HSP90 chaperone/DNA topoisomerase II/histidine kinase"/>
    <property type="match status" value="1"/>
</dbReference>
<evidence type="ECO:0000259" key="6">
    <source>
        <dbReference type="PROSITE" id="PS50109"/>
    </source>
</evidence>
<keyword evidence="9" id="KW-1185">Reference proteome</keyword>
<dbReference type="PROSITE" id="PS50109">
    <property type="entry name" value="HIS_KIN"/>
    <property type="match status" value="1"/>
</dbReference>
<dbReference type="Gene3D" id="3.40.50.2300">
    <property type="match status" value="1"/>
</dbReference>
<dbReference type="PROSITE" id="PS50110">
    <property type="entry name" value="RESPONSE_REGULATORY"/>
    <property type="match status" value="1"/>
</dbReference>
<evidence type="ECO:0000259" key="7">
    <source>
        <dbReference type="PROSITE" id="PS50110"/>
    </source>
</evidence>
<sequence>MSAPTVLSWKTAAVAHRTAKLGRKVLVCAPFGRDAESVAALLAKEGYEAAVCRDLTDVASRLDDAVGALLLTEEALAPDPAPLTAALDAQEPWSDVPIVLLATPRATAASWPTEAVRLRLPERLTNVIVLERPLGAVSLVSGVASALKARQKQFEIRELIEEQRRAAQALDAQVKERTADLEQALHRLRTEMAERARAEDHLRQAQKMEAVGQLTGGIAHDFNNMLTGVMGSLDIIRRRIASGRLDDIDRFMEAATASAQRAANLTQRLLAFSRRQALDPKPLDVNVLIRSLGDLIKRSIGENVALALDLSDRLPLIVADANQLENAIINLVINARDAMPDGGELTVSTRAADGDPAGRGAGAAARGLVAITITDTGVGMDETTLAQVFEPFFTTKPIGQGTGLGLSMVYGFATQSGGKAEIRSAPGRGTSVAIHLPASDAEKVETAPANGETPSFHGAGESVLVVEDEPAVRQLLREVLEELGYETVEASDGQSALPILSSNRKLNLMISDVGLPGINGRQLAEEARRHRPDLPILLVTGYAEPAAGRTGFLGASMSLITKPFTLEIVAAKVREMLAHGKDRPLA</sequence>
<dbReference type="GO" id="GO:0000155">
    <property type="term" value="F:phosphorelay sensor kinase activity"/>
    <property type="evidence" value="ECO:0007669"/>
    <property type="project" value="InterPro"/>
</dbReference>
<dbReference type="SMART" id="SM00448">
    <property type="entry name" value="REC"/>
    <property type="match status" value="1"/>
</dbReference>
<dbReference type="AlphaFoldDB" id="A0A4V1KHR3"/>
<dbReference type="Pfam" id="PF02518">
    <property type="entry name" value="HATPase_c"/>
    <property type="match status" value="1"/>
</dbReference>
<dbReference type="InterPro" id="IPR005467">
    <property type="entry name" value="His_kinase_dom"/>
</dbReference>
<protein>
    <recommendedName>
        <fullName evidence="2">histidine kinase</fullName>
        <ecNumber evidence="2">2.7.13.3</ecNumber>
    </recommendedName>
</protein>
<keyword evidence="5" id="KW-0175">Coiled coil</keyword>